<feature type="transmembrane region" description="Helical" evidence="7">
    <location>
        <begin position="373"/>
        <end position="393"/>
    </location>
</feature>
<evidence type="ECO:0000256" key="2">
    <source>
        <dbReference type="ARBA" id="ARBA00022448"/>
    </source>
</evidence>
<evidence type="ECO:0000259" key="8">
    <source>
        <dbReference type="PROSITE" id="PS50850"/>
    </source>
</evidence>
<dbReference type="PANTHER" id="PTHR43791:SF27">
    <property type="entry name" value="TRANSPORTER, PUTATIVE (AFU_ORTHOLOGUE AFUA_2G15730)-RELATED"/>
    <property type="match status" value="1"/>
</dbReference>
<gene>
    <name evidence="9" type="ORF">HETSPECPRED_002068</name>
</gene>
<dbReference type="GO" id="GO:0016020">
    <property type="term" value="C:membrane"/>
    <property type="evidence" value="ECO:0007669"/>
    <property type="project" value="UniProtKB-SubCell"/>
</dbReference>
<dbReference type="InterPro" id="IPR036259">
    <property type="entry name" value="MFS_trans_sf"/>
</dbReference>
<feature type="transmembrane region" description="Helical" evidence="7">
    <location>
        <begin position="169"/>
        <end position="187"/>
    </location>
</feature>
<name>A0A8H3F5M5_9LECA</name>
<feature type="transmembrane region" description="Helical" evidence="7">
    <location>
        <begin position="336"/>
        <end position="361"/>
    </location>
</feature>
<dbReference type="FunFam" id="1.20.1250.20:FF:000018">
    <property type="entry name" value="MFS transporter permease"/>
    <property type="match status" value="1"/>
</dbReference>
<dbReference type="OrthoDB" id="2985014at2759"/>
<evidence type="ECO:0000313" key="9">
    <source>
        <dbReference type="EMBL" id="CAF9914751.1"/>
    </source>
</evidence>
<dbReference type="Gene3D" id="1.20.1250.20">
    <property type="entry name" value="MFS general substrate transporter like domains"/>
    <property type="match status" value="2"/>
</dbReference>
<proteinExistence type="predicted"/>
<feature type="transmembrane region" description="Helical" evidence="7">
    <location>
        <begin position="193"/>
        <end position="218"/>
    </location>
</feature>
<comment type="caution">
    <text evidence="9">The sequence shown here is derived from an EMBL/GenBank/DDBJ whole genome shotgun (WGS) entry which is preliminary data.</text>
</comment>
<feature type="transmembrane region" description="Helical" evidence="7">
    <location>
        <begin position="400"/>
        <end position="421"/>
    </location>
</feature>
<feature type="transmembrane region" description="Helical" evidence="7">
    <location>
        <begin position="467"/>
        <end position="487"/>
    </location>
</feature>
<dbReference type="PANTHER" id="PTHR43791">
    <property type="entry name" value="PERMEASE-RELATED"/>
    <property type="match status" value="1"/>
</dbReference>
<reference evidence="9" key="1">
    <citation type="submission" date="2021-03" db="EMBL/GenBank/DDBJ databases">
        <authorList>
            <person name="Tagirdzhanova G."/>
        </authorList>
    </citation>
    <scope>NUCLEOTIDE SEQUENCE</scope>
</reference>
<evidence type="ECO:0000256" key="1">
    <source>
        <dbReference type="ARBA" id="ARBA00004141"/>
    </source>
</evidence>
<dbReference type="SUPFAM" id="SSF103473">
    <property type="entry name" value="MFS general substrate transporter"/>
    <property type="match status" value="1"/>
</dbReference>
<feature type="transmembrane region" description="Helical" evidence="7">
    <location>
        <begin position="230"/>
        <end position="250"/>
    </location>
</feature>
<dbReference type="GO" id="GO:0022857">
    <property type="term" value="F:transmembrane transporter activity"/>
    <property type="evidence" value="ECO:0007669"/>
    <property type="project" value="InterPro"/>
</dbReference>
<evidence type="ECO:0000256" key="5">
    <source>
        <dbReference type="ARBA" id="ARBA00023136"/>
    </source>
</evidence>
<feature type="transmembrane region" description="Helical" evidence="7">
    <location>
        <begin position="433"/>
        <end position="455"/>
    </location>
</feature>
<protein>
    <recommendedName>
        <fullName evidence="8">Major facilitator superfamily (MFS) profile domain-containing protein</fullName>
    </recommendedName>
</protein>
<feature type="domain" description="Major facilitator superfamily (MFS) profile" evidence="8">
    <location>
        <begin position="104"/>
        <end position="524"/>
    </location>
</feature>
<evidence type="ECO:0000256" key="4">
    <source>
        <dbReference type="ARBA" id="ARBA00022989"/>
    </source>
</evidence>
<evidence type="ECO:0000256" key="3">
    <source>
        <dbReference type="ARBA" id="ARBA00022692"/>
    </source>
</evidence>
<accession>A0A8H3F5M5</accession>
<dbReference type="InterPro" id="IPR020846">
    <property type="entry name" value="MFS_dom"/>
</dbReference>
<dbReference type="Proteomes" id="UP000664521">
    <property type="component" value="Unassembled WGS sequence"/>
</dbReference>
<evidence type="ECO:0000313" key="10">
    <source>
        <dbReference type="Proteomes" id="UP000664521"/>
    </source>
</evidence>
<dbReference type="Pfam" id="PF07690">
    <property type="entry name" value="MFS_1"/>
    <property type="match status" value="1"/>
</dbReference>
<feature type="transmembrane region" description="Helical" evidence="7">
    <location>
        <begin position="493"/>
        <end position="519"/>
    </location>
</feature>
<dbReference type="FunFam" id="1.20.1250.20:FF:000013">
    <property type="entry name" value="MFS general substrate transporter"/>
    <property type="match status" value="1"/>
</dbReference>
<keyword evidence="2" id="KW-0813">Transport</keyword>
<comment type="subcellular location">
    <subcellularLocation>
        <location evidence="1">Membrane</location>
        <topology evidence="1">Multi-pass membrane protein</topology>
    </subcellularLocation>
</comment>
<keyword evidence="5 7" id="KW-0472">Membrane</keyword>
<dbReference type="AlphaFoldDB" id="A0A8H3F5M5"/>
<keyword evidence="10" id="KW-1185">Reference proteome</keyword>
<feature type="region of interest" description="Disordered" evidence="6">
    <location>
        <begin position="1"/>
        <end position="28"/>
    </location>
</feature>
<evidence type="ECO:0000256" key="7">
    <source>
        <dbReference type="SAM" id="Phobius"/>
    </source>
</evidence>
<organism evidence="9 10">
    <name type="scientific">Heterodermia speciosa</name>
    <dbReference type="NCBI Taxonomy" id="116794"/>
    <lineage>
        <taxon>Eukaryota</taxon>
        <taxon>Fungi</taxon>
        <taxon>Dikarya</taxon>
        <taxon>Ascomycota</taxon>
        <taxon>Pezizomycotina</taxon>
        <taxon>Lecanoromycetes</taxon>
        <taxon>OSLEUM clade</taxon>
        <taxon>Lecanoromycetidae</taxon>
        <taxon>Caliciales</taxon>
        <taxon>Physciaceae</taxon>
        <taxon>Heterodermia</taxon>
    </lineage>
</organism>
<dbReference type="PROSITE" id="PS50850">
    <property type="entry name" value="MFS"/>
    <property type="match status" value="1"/>
</dbReference>
<keyword evidence="4 7" id="KW-1133">Transmembrane helix</keyword>
<sequence length="556" mass="61910">MSHESLIAQSPRALPLQADSESDEWESEFDHTADGLSSSFRLVKLQSTSPDSLGIDERESLDYEIQNIKAGSLGRRMSDGTEEDFLLYTPDEEQSVIAKFDRRLVLFIALLYMLSFLDRSNIGNAKIAGLSRDLRLSSDQYEWLLRAFYITYITFEWMTLLYRVIPPHVYIATCVASWGLLASLQAISSSFSLLLILRLLLGISEAAFGPGIPFYLSFFYKRDELALRTGLFISAAPLATSFAASLAWAITKVSQHIAITPWRMLFLVEGFPSIIIAVFAWFYIPDSPETAVYLDQRARRVARLRLRKEEDINESGSEKKGLDYTEILATLADPKAYITAVMFLCCNVAFSSLPVFLPTIIEEMGFSALTSQALAAPPYLVAFLSVLLTSWLSDRWRQRSFFVCFHALLAATGYSTIAVAGSQMKNAGVGWRYAGVYPAAMGFFSAITIIITWTINNQESHSRKGTGVAMLNIIGQLGPLIGTHLYPESDGPYYVKGMSICAIFMAAVGILSLALRYILAAKNGQSGNSYEVVGDEDQDSAVKERKVQRRKFEFIL</sequence>
<dbReference type="InterPro" id="IPR011701">
    <property type="entry name" value="MFS"/>
</dbReference>
<feature type="transmembrane region" description="Helical" evidence="7">
    <location>
        <begin position="262"/>
        <end position="284"/>
    </location>
</feature>
<keyword evidence="3 7" id="KW-0812">Transmembrane</keyword>
<evidence type="ECO:0000256" key="6">
    <source>
        <dbReference type="SAM" id="MobiDB-lite"/>
    </source>
</evidence>
<dbReference type="EMBL" id="CAJPDS010000014">
    <property type="protein sequence ID" value="CAF9914751.1"/>
    <property type="molecule type" value="Genomic_DNA"/>
</dbReference>